<dbReference type="InterPro" id="IPR022761">
    <property type="entry name" value="Fumarate_lyase_N"/>
</dbReference>
<dbReference type="InterPro" id="IPR029419">
    <property type="entry name" value="Arg_succ_lyase_C"/>
</dbReference>
<dbReference type="PRINTS" id="PR00145">
    <property type="entry name" value="ARGSUCLYASE"/>
</dbReference>
<dbReference type="InterPro" id="IPR009049">
    <property type="entry name" value="Argininosuccinate_lyase"/>
</dbReference>
<dbReference type="NCBIfam" id="TIGR00838">
    <property type="entry name" value="argH"/>
    <property type="match status" value="1"/>
</dbReference>
<dbReference type="SUPFAM" id="SSF48557">
    <property type="entry name" value="L-aspartase-like"/>
    <property type="match status" value="1"/>
</dbReference>
<evidence type="ECO:0000256" key="2">
    <source>
        <dbReference type="ARBA" id="ARBA00004941"/>
    </source>
</evidence>
<dbReference type="InterPro" id="IPR020557">
    <property type="entry name" value="Fumarate_lyase_CS"/>
</dbReference>
<accession>A0A5C5VKS6</accession>
<comment type="catalytic activity">
    <reaction evidence="1 5">
        <text>2-(N(omega)-L-arginino)succinate = fumarate + L-arginine</text>
        <dbReference type="Rhea" id="RHEA:24020"/>
        <dbReference type="ChEBI" id="CHEBI:29806"/>
        <dbReference type="ChEBI" id="CHEBI:32682"/>
        <dbReference type="ChEBI" id="CHEBI:57472"/>
        <dbReference type="EC" id="4.3.2.1"/>
    </reaction>
</comment>
<feature type="domain" description="Fumarate lyase N-terminal" evidence="6">
    <location>
        <begin position="11"/>
        <end position="304"/>
    </location>
</feature>
<evidence type="ECO:0000259" key="6">
    <source>
        <dbReference type="Pfam" id="PF00206"/>
    </source>
</evidence>
<keyword evidence="9" id="KW-1185">Reference proteome</keyword>
<keyword evidence="5" id="KW-0028">Amino-acid biosynthesis</keyword>
<dbReference type="FunFam" id="1.20.200.10:FF:000015">
    <property type="entry name" value="argininosuccinate lyase isoform X2"/>
    <property type="match status" value="1"/>
</dbReference>
<sequence>MARVSPSQSGVFNTEADQRVERFTESVSFDRRLYAVDISGSIAHAQMLADVGVLTPDEASQIETTLLAIKSEIDAGDFEFQQSLEDVHMNIEKQLVDRLGDVGRKLHTGRSRNDQVATDTRLWVREAIDLIDERLKTLQTAFVGRCEADADILLPAYTHLQRAQPVLAPHYWLAYVEKLARDRARLADCRRRVNVCSLGTAALAGTTLPIDRQNVADRLGFEDVARNSLDVSSDRDYLLEFAFCLTLIAEHLSTWADEWVLWSTVEFNFIKLPQQFCTGSSIMPQKINPDVCELVRGKSARVIGNLQSLLVLVKGLPLAYNRDLQEDKEPLFDSFDTVAACLELAAPIVAGAELKVNSIRSRLDRGFLDATTLMEHLIKLGTPQRTAHHQIGALVKQAMEADCRLADLPLEAFQSLNSSLDESVYDVLGVDRAVAAFQSYGSTAPAEVKKQVGYWKEQLSLD</sequence>
<protein>
    <recommendedName>
        <fullName evidence="3 5">Argininosuccinate lyase</fullName>
        <shortName evidence="5">ASAL</shortName>
        <ecNumber evidence="3 5">4.3.2.1</ecNumber>
    </recommendedName>
    <alternativeName>
        <fullName evidence="5">Arginosuccinase</fullName>
    </alternativeName>
</protein>
<keyword evidence="4 5" id="KW-0055">Arginine biosynthesis</keyword>
<dbReference type="CDD" id="cd01359">
    <property type="entry name" value="Argininosuccinate_lyase"/>
    <property type="match status" value="1"/>
</dbReference>
<proteinExistence type="inferred from homology"/>
<evidence type="ECO:0000313" key="8">
    <source>
        <dbReference type="EMBL" id="TWT38603.1"/>
    </source>
</evidence>
<dbReference type="EC" id="4.3.2.1" evidence="3 5"/>
<dbReference type="RefSeq" id="WP_146428843.1">
    <property type="nucleotide sequence ID" value="NZ_SJPF01000001.1"/>
</dbReference>
<dbReference type="UniPathway" id="UPA00068">
    <property type="reaction ID" value="UER00114"/>
</dbReference>
<dbReference type="GO" id="GO:0042450">
    <property type="term" value="P:L-arginine biosynthetic process via ornithine"/>
    <property type="evidence" value="ECO:0007669"/>
    <property type="project" value="UniProtKB-UniRule"/>
</dbReference>
<dbReference type="InterPro" id="IPR000362">
    <property type="entry name" value="Fumarate_lyase_fam"/>
</dbReference>
<dbReference type="InterPro" id="IPR024083">
    <property type="entry name" value="Fumarase/histidase_N"/>
</dbReference>
<dbReference type="Gene3D" id="1.20.200.10">
    <property type="entry name" value="Fumarase/aspartase (Central domain)"/>
    <property type="match status" value="1"/>
</dbReference>
<evidence type="ECO:0000259" key="7">
    <source>
        <dbReference type="Pfam" id="PF14698"/>
    </source>
</evidence>
<comment type="subcellular location">
    <subcellularLocation>
        <location evidence="5">Cytoplasm</location>
    </subcellularLocation>
</comment>
<dbReference type="Pfam" id="PF00206">
    <property type="entry name" value="Lyase_1"/>
    <property type="match status" value="1"/>
</dbReference>
<feature type="domain" description="Argininosuccinate lyase C-terminal" evidence="7">
    <location>
        <begin position="367"/>
        <end position="435"/>
    </location>
</feature>
<dbReference type="Gene3D" id="1.10.40.30">
    <property type="entry name" value="Fumarase/aspartase (C-terminal domain)"/>
    <property type="match status" value="1"/>
</dbReference>
<comment type="similarity">
    <text evidence="5">Belongs to the lyase 1 family. Argininosuccinate lyase subfamily.</text>
</comment>
<dbReference type="FunFam" id="1.10.275.10:FF:000002">
    <property type="entry name" value="Argininosuccinate lyase"/>
    <property type="match status" value="1"/>
</dbReference>
<dbReference type="EMBL" id="SJPF01000001">
    <property type="protein sequence ID" value="TWT38603.1"/>
    <property type="molecule type" value="Genomic_DNA"/>
</dbReference>
<dbReference type="AlphaFoldDB" id="A0A5C5VKS6"/>
<dbReference type="Gene3D" id="1.10.275.10">
    <property type="entry name" value="Fumarase/aspartase (N-terminal domain)"/>
    <property type="match status" value="1"/>
</dbReference>
<comment type="caution">
    <text evidence="8">The sequence shown here is derived from an EMBL/GenBank/DDBJ whole genome shotgun (WGS) entry which is preliminary data.</text>
</comment>
<dbReference type="PRINTS" id="PR00149">
    <property type="entry name" value="FUMRATELYASE"/>
</dbReference>
<dbReference type="GO" id="GO:0004056">
    <property type="term" value="F:argininosuccinate lyase activity"/>
    <property type="evidence" value="ECO:0007669"/>
    <property type="project" value="UniProtKB-UniRule"/>
</dbReference>
<evidence type="ECO:0000256" key="4">
    <source>
        <dbReference type="ARBA" id="ARBA00022571"/>
    </source>
</evidence>
<evidence type="ECO:0000256" key="3">
    <source>
        <dbReference type="ARBA" id="ARBA00012338"/>
    </source>
</evidence>
<dbReference type="PANTHER" id="PTHR43814">
    <property type="entry name" value="ARGININOSUCCINATE LYASE"/>
    <property type="match status" value="1"/>
</dbReference>
<gene>
    <name evidence="5" type="primary">argH</name>
    <name evidence="8" type="ORF">Enr8_02960</name>
</gene>
<evidence type="ECO:0000313" key="9">
    <source>
        <dbReference type="Proteomes" id="UP000318878"/>
    </source>
</evidence>
<reference evidence="8 9" key="1">
    <citation type="submission" date="2019-02" db="EMBL/GenBank/DDBJ databases">
        <title>Deep-cultivation of Planctomycetes and their phenomic and genomic characterization uncovers novel biology.</title>
        <authorList>
            <person name="Wiegand S."/>
            <person name="Jogler M."/>
            <person name="Boedeker C."/>
            <person name="Pinto D."/>
            <person name="Vollmers J."/>
            <person name="Rivas-Marin E."/>
            <person name="Kohn T."/>
            <person name="Peeters S.H."/>
            <person name="Heuer A."/>
            <person name="Rast P."/>
            <person name="Oberbeckmann S."/>
            <person name="Bunk B."/>
            <person name="Jeske O."/>
            <person name="Meyerdierks A."/>
            <person name="Storesund J.E."/>
            <person name="Kallscheuer N."/>
            <person name="Luecker S."/>
            <person name="Lage O.M."/>
            <person name="Pohl T."/>
            <person name="Merkel B.J."/>
            <person name="Hornburger P."/>
            <person name="Mueller R.-W."/>
            <person name="Bruemmer F."/>
            <person name="Labrenz M."/>
            <person name="Spormann A.M."/>
            <person name="Op Den Camp H."/>
            <person name="Overmann J."/>
            <person name="Amann R."/>
            <person name="Jetten M.S.M."/>
            <person name="Mascher T."/>
            <person name="Medema M.H."/>
            <person name="Devos D.P."/>
            <person name="Kaster A.-K."/>
            <person name="Ovreas L."/>
            <person name="Rohde M."/>
            <person name="Galperin M.Y."/>
            <person name="Jogler C."/>
        </authorList>
    </citation>
    <scope>NUCLEOTIDE SEQUENCE [LARGE SCALE GENOMIC DNA]</scope>
    <source>
        <strain evidence="8 9">Enr8</strain>
    </source>
</reference>
<dbReference type="Proteomes" id="UP000318878">
    <property type="component" value="Unassembled WGS sequence"/>
</dbReference>
<dbReference type="InterPro" id="IPR008948">
    <property type="entry name" value="L-Aspartase-like"/>
</dbReference>
<keyword evidence="5 8" id="KW-0456">Lyase</keyword>
<dbReference type="PROSITE" id="PS00163">
    <property type="entry name" value="FUMARATE_LYASES"/>
    <property type="match status" value="1"/>
</dbReference>
<evidence type="ECO:0000256" key="5">
    <source>
        <dbReference type="HAMAP-Rule" id="MF_00006"/>
    </source>
</evidence>
<organism evidence="8 9">
    <name type="scientific">Blastopirellula retiformator</name>
    <dbReference type="NCBI Taxonomy" id="2527970"/>
    <lineage>
        <taxon>Bacteria</taxon>
        <taxon>Pseudomonadati</taxon>
        <taxon>Planctomycetota</taxon>
        <taxon>Planctomycetia</taxon>
        <taxon>Pirellulales</taxon>
        <taxon>Pirellulaceae</taxon>
        <taxon>Blastopirellula</taxon>
    </lineage>
</organism>
<name>A0A5C5VKS6_9BACT</name>
<dbReference type="Pfam" id="PF14698">
    <property type="entry name" value="ASL_C2"/>
    <property type="match status" value="1"/>
</dbReference>
<dbReference type="OrthoDB" id="9769623at2"/>
<evidence type="ECO:0000256" key="1">
    <source>
        <dbReference type="ARBA" id="ARBA00000985"/>
    </source>
</evidence>
<dbReference type="GO" id="GO:0005829">
    <property type="term" value="C:cytosol"/>
    <property type="evidence" value="ECO:0007669"/>
    <property type="project" value="TreeGrafter"/>
</dbReference>
<keyword evidence="5" id="KW-0963">Cytoplasm</keyword>
<comment type="pathway">
    <text evidence="2 5">Amino-acid biosynthesis; L-arginine biosynthesis; L-arginine from L-ornithine and carbamoyl phosphate: step 3/3.</text>
</comment>
<dbReference type="PANTHER" id="PTHR43814:SF1">
    <property type="entry name" value="ARGININOSUCCINATE LYASE"/>
    <property type="match status" value="1"/>
</dbReference>
<dbReference type="HAMAP" id="MF_00006">
    <property type="entry name" value="Arg_succ_lyase"/>
    <property type="match status" value="1"/>
</dbReference>